<accession>A0A2S7DPS7</accession>
<evidence type="ECO:0000313" key="3">
    <source>
        <dbReference type="EMBL" id="WDM70405.1"/>
    </source>
</evidence>
<reference evidence="3 5" key="2">
    <citation type="submission" date="2021-08" db="EMBL/GenBank/DDBJ databases">
        <title>Genome sequences of Xanthomonas cucurbitae isolates from 5 Midwestern US states.</title>
        <authorList>
            <person name="Hind S.R."/>
        </authorList>
    </citation>
    <scope>NUCLEOTIDE SEQUENCE [LARGE SCALE GENOMIC DNA]</scope>
    <source>
        <strain evidence="3 5">OH_261</strain>
    </source>
</reference>
<reference evidence="2 4" key="1">
    <citation type="submission" date="2016-08" db="EMBL/GenBank/DDBJ databases">
        <authorList>
            <person name="Seilhamer J.J."/>
        </authorList>
    </citation>
    <scope>NUCLEOTIDE SEQUENCE [LARGE SCALE GENOMIC DNA]</scope>
    <source>
        <strain evidence="2 4">CFBP2542</strain>
    </source>
</reference>
<protein>
    <submittedName>
        <fullName evidence="2">Uncharacterized protein</fullName>
    </submittedName>
</protein>
<proteinExistence type="predicted"/>
<gene>
    <name evidence="3" type="ORF">K6978_13330</name>
    <name evidence="2" type="ORF">XcuCFBP2542_13085</name>
</gene>
<name>A0A2S7DPS7_9XANT</name>
<dbReference type="EMBL" id="CP082214">
    <property type="protein sequence ID" value="WDM70405.1"/>
    <property type="molecule type" value="Genomic_DNA"/>
</dbReference>
<organism evidence="2 4">
    <name type="scientific">Xanthomonas cucurbitae</name>
    <dbReference type="NCBI Taxonomy" id="56453"/>
    <lineage>
        <taxon>Bacteria</taxon>
        <taxon>Pseudomonadati</taxon>
        <taxon>Pseudomonadota</taxon>
        <taxon>Gammaproteobacteria</taxon>
        <taxon>Lysobacterales</taxon>
        <taxon>Lysobacteraceae</taxon>
        <taxon>Xanthomonas</taxon>
    </lineage>
</organism>
<evidence type="ECO:0000313" key="4">
    <source>
        <dbReference type="Proteomes" id="UP000239561"/>
    </source>
</evidence>
<dbReference type="RefSeq" id="WP_104604002.1">
    <property type="nucleotide sequence ID" value="NZ_CP033326.1"/>
</dbReference>
<evidence type="ECO:0000256" key="1">
    <source>
        <dbReference type="SAM" id="MobiDB-lite"/>
    </source>
</evidence>
<dbReference type="Proteomes" id="UP000239561">
    <property type="component" value="Unassembled WGS sequence"/>
</dbReference>
<dbReference type="Proteomes" id="UP001214201">
    <property type="component" value="Chromosome"/>
</dbReference>
<feature type="region of interest" description="Disordered" evidence="1">
    <location>
        <begin position="34"/>
        <end position="60"/>
    </location>
</feature>
<evidence type="ECO:0000313" key="2">
    <source>
        <dbReference type="EMBL" id="PPU75784.1"/>
    </source>
</evidence>
<sequence>MSGRYGRGSVAYVGVVLAMSQPGIAALSMVRPGMPDQPQAALQQSHRKHFMPPSDMRRPR</sequence>
<keyword evidence="5" id="KW-1185">Reference proteome</keyword>
<evidence type="ECO:0000313" key="5">
    <source>
        <dbReference type="Proteomes" id="UP001214201"/>
    </source>
</evidence>
<dbReference type="EMBL" id="MDED01000023">
    <property type="protein sequence ID" value="PPU75784.1"/>
    <property type="molecule type" value="Genomic_DNA"/>
</dbReference>
<dbReference type="AlphaFoldDB" id="A0A2S7DPS7"/>